<dbReference type="PANTHER" id="PTHR28047:SF5">
    <property type="entry name" value="PROTEIN DCG1"/>
    <property type="match status" value="1"/>
</dbReference>
<dbReference type="Gene3D" id="3.40.50.12500">
    <property type="match status" value="1"/>
</dbReference>
<sequence>MTRILLVNPNTTQAVTDVVLAEARRTAGPGVELEAVTSEFGASIVSTASEEVVAAHAMLELLAAHHAGFDAAIAAISFDSGVFAARTLLPLPVVGITEAALHTACLIGRRYGLVVLGTSSLPLYEDLVDRIGLRARLGAIEAVEVASRSQYLDRALMDRAILEAVERLAARGGIDVAVICGAAVAGVAHRLATRAPLPLLDGVAPALAQAEALARLKPRAPTPPQRLASDAPPRGIGAALGLLLHNPR</sequence>
<comment type="caution">
    <text evidence="2">The sequence shown here is derived from an EMBL/GenBank/DDBJ whole genome shotgun (WGS) entry which is preliminary data.</text>
</comment>
<comment type="similarity">
    <text evidence="1">Belongs to the HyuE racemase family.</text>
</comment>
<dbReference type="InterPro" id="IPR052186">
    <property type="entry name" value="Hydantoin_racemase-like"/>
</dbReference>
<protein>
    <submittedName>
        <fullName evidence="2">Hydantoin racemase</fullName>
    </submittedName>
</protein>
<organism evidence="2 3">
    <name type="scientific">Ancylobacter novellus</name>
    <name type="common">Thiobacillus novellus</name>
    <dbReference type="NCBI Taxonomy" id="921"/>
    <lineage>
        <taxon>Bacteria</taxon>
        <taxon>Pseudomonadati</taxon>
        <taxon>Pseudomonadota</taxon>
        <taxon>Alphaproteobacteria</taxon>
        <taxon>Hyphomicrobiales</taxon>
        <taxon>Xanthobacteraceae</taxon>
        <taxon>Ancylobacter</taxon>
    </lineage>
</organism>
<dbReference type="InterPro" id="IPR015942">
    <property type="entry name" value="Asp/Glu/hydantoin_racemase"/>
</dbReference>
<dbReference type="AlphaFoldDB" id="A0A2W5QX04"/>
<dbReference type="GO" id="GO:0047661">
    <property type="term" value="F:amino-acid racemase activity"/>
    <property type="evidence" value="ECO:0007669"/>
    <property type="project" value="InterPro"/>
</dbReference>
<dbReference type="EMBL" id="QFQD01000023">
    <property type="protein sequence ID" value="PZQ83161.1"/>
    <property type="molecule type" value="Genomic_DNA"/>
</dbReference>
<name>A0A2W5QX04_ANCNO</name>
<dbReference type="InterPro" id="IPR053714">
    <property type="entry name" value="Iso_Racemase_Enz_sf"/>
</dbReference>
<dbReference type="Proteomes" id="UP000248887">
    <property type="component" value="Unassembled WGS sequence"/>
</dbReference>
<dbReference type="Pfam" id="PF01177">
    <property type="entry name" value="Asp_Glu_race"/>
    <property type="match status" value="1"/>
</dbReference>
<evidence type="ECO:0000313" key="3">
    <source>
        <dbReference type="Proteomes" id="UP000248887"/>
    </source>
</evidence>
<accession>A0A2W5QX04</accession>
<reference evidence="2 3" key="1">
    <citation type="submission" date="2017-08" db="EMBL/GenBank/DDBJ databases">
        <title>Infants hospitalized years apart are colonized by the same room-sourced microbial strains.</title>
        <authorList>
            <person name="Brooks B."/>
            <person name="Olm M.R."/>
            <person name="Firek B.A."/>
            <person name="Baker R."/>
            <person name="Thomas B.C."/>
            <person name="Morowitz M.J."/>
            <person name="Banfield J.F."/>
        </authorList>
    </citation>
    <scope>NUCLEOTIDE SEQUENCE [LARGE SCALE GENOMIC DNA]</scope>
    <source>
        <strain evidence="2">S2_005_001_R2_27</strain>
    </source>
</reference>
<evidence type="ECO:0000256" key="1">
    <source>
        <dbReference type="ARBA" id="ARBA00038414"/>
    </source>
</evidence>
<proteinExistence type="inferred from homology"/>
<evidence type="ECO:0000313" key="2">
    <source>
        <dbReference type="EMBL" id="PZQ83161.1"/>
    </source>
</evidence>
<gene>
    <name evidence="2" type="ORF">DI549_09080</name>
</gene>
<dbReference type="PANTHER" id="PTHR28047">
    <property type="entry name" value="PROTEIN DCG1"/>
    <property type="match status" value="1"/>
</dbReference>